<evidence type="ECO:0000313" key="2">
    <source>
        <dbReference type="EMBL" id="KXX80344.1"/>
    </source>
</evidence>
<organism evidence="2 3">
    <name type="scientific">Madurella mycetomatis</name>
    <dbReference type="NCBI Taxonomy" id="100816"/>
    <lineage>
        <taxon>Eukaryota</taxon>
        <taxon>Fungi</taxon>
        <taxon>Dikarya</taxon>
        <taxon>Ascomycota</taxon>
        <taxon>Pezizomycotina</taxon>
        <taxon>Sordariomycetes</taxon>
        <taxon>Sordariomycetidae</taxon>
        <taxon>Sordariales</taxon>
        <taxon>Sordariales incertae sedis</taxon>
        <taxon>Madurella</taxon>
    </lineage>
</organism>
<feature type="transmembrane region" description="Helical" evidence="1">
    <location>
        <begin position="102"/>
        <end position="122"/>
    </location>
</feature>
<protein>
    <submittedName>
        <fullName evidence="2">Uncharacterized protein</fullName>
    </submittedName>
</protein>
<comment type="caution">
    <text evidence="2">The sequence shown here is derived from an EMBL/GenBank/DDBJ whole genome shotgun (WGS) entry which is preliminary data.</text>
</comment>
<evidence type="ECO:0000256" key="1">
    <source>
        <dbReference type="SAM" id="Phobius"/>
    </source>
</evidence>
<gene>
    <name evidence="2" type="ORF">MMYC01_204681</name>
</gene>
<proteinExistence type="predicted"/>
<dbReference type="Proteomes" id="UP000078237">
    <property type="component" value="Unassembled WGS sequence"/>
</dbReference>
<sequence length="166" mass="18431">METQRPPPPYVSAPAMWKSKLALRVTSALFCIILASAVGSFAAMEDVGSLSVVLFHVLPPASHSPPIQAGRAHPEFDLGYCGRFLDLNAGRKERHPPWGDPWVILTCIIGLMGILGHAWRLIATPNPNQPYDNDDIRRYRDSQEYEGLRSEIQGKGYVMIAFMSLL</sequence>
<keyword evidence="3" id="KW-1185">Reference proteome</keyword>
<dbReference type="VEuPathDB" id="FungiDB:MMYC01_204681"/>
<name>A0A175WBK1_9PEZI</name>
<dbReference type="OrthoDB" id="5279542at2759"/>
<keyword evidence="1" id="KW-0472">Membrane</keyword>
<reference evidence="2 3" key="1">
    <citation type="journal article" date="2016" name="Genome Announc.">
        <title>Genome Sequence of Madurella mycetomatis mm55, Isolated from a Human Mycetoma Case in Sudan.</title>
        <authorList>
            <person name="Smit S."/>
            <person name="Derks M.F."/>
            <person name="Bervoets S."/>
            <person name="Fahal A."/>
            <person name="van Leeuwen W."/>
            <person name="van Belkum A."/>
            <person name="van de Sande W.W."/>
        </authorList>
    </citation>
    <scope>NUCLEOTIDE SEQUENCE [LARGE SCALE GENOMIC DNA]</scope>
    <source>
        <strain evidence="3">mm55</strain>
    </source>
</reference>
<feature type="transmembrane region" description="Helical" evidence="1">
    <location>
        <begin position="21"/>
        <end position="44"/>
    </location>
</feature>
<dbReference type="EMBL" id="LCTW02000062">
    <property type="protein sequence ID" value="KXX80344.1"/>
    <property type="molecule type" value="Genomic_DNA"/>
</dbReference>
<keyword evidence="1" id="KW-1133">Transmembrane helix</keyword>
<feature type="non-terminal residue" evidence="2">
    <location>
        <position position="166"/>
    </location>
</feature>
<evidence type="ECO:0000313" key="3">
    <source>
        <dbReference type="Proteomes" id="UP000078237"/>
    </source>
</evidence>
<dbReference type="AlphaFoldDB" id="A0A175WBK1"/>
<keyword evidence="1" id="KW-0812">Transmembrane</keyword>
<accession>A0A175WBK1</accession>